<name>A0A417Z102_9BACI</name>
<protein>
    <submittedName>
        <fullName evidence="1">SRPBCC family protein</fullName>
    </submittedName>
</protein>
<sequence length="152" mass="16949">MPRGVYSIDLKVPIEKVWRFVGSIDNWAPLVPGYIEHKIISDKESTWAFKGDFGFMKKTIKLKVDITEWNEPVLVTFDLTGLSDNFAGNGYFKAEKRNGSSTRMTGCLDITAYGIKGPVANSILKNFVPETTEELTTAVAKKILEIENASLI</sequence>
<dbReference type="InterPro" id="IPR023393">
    <property type="entry name" value="START-like_dom_sf"/>
</dbReference>
<dbReference type="CDD" id="cd07812">
    <property type="entry name" value="SRPBCC"/>
    <property type="match status" value="1"/>
</dbReference>
<organism evidence="1 2">
    <name type="scientific">Neobacillus notoginsengisoli</name>
    <dbReference type="NCBI Taxonomy" id="1578198"/>
    <lineage>
        <taxon>Bacteria</taxon>
        <taxon>Bacillati</taxon>
        <taxon>Bacillota</taxon>
        <taxon>Bacilli</taxon>
        <taxon>Bacillales</taxon>
        <taxon>Bacillaceae</taxon>
        <taxon>Neobacillus</taxon>
    </lineage>
</organism>
<keyword evidence="2" id="KW-1185">Reference proteome</keyword>
<comment type="caution">
    <text evidence="1">The sequence shown here is derived from an EMBL/GenBank/DDBJ whole genome shotgun (WGS) entry which is preliminary data.</text>
</comment>
<evidence type="ECO:0000313" key="1">
    <source>
        <dbReference type="EMBL" id="RHW43521.1"/>
    </source>
</evidence>
<gene>
    <name evidence="1" type="ORF">D1B31_02365</name>
</gene>
<dbReference type="RefSeq" id="WP_118919128.1">
    <property type="nucleotide sequence ID" value="NZ_QWEG01000001.1"/>
</dbReference>
<dbReference type="Gene3D" id="3.30.530.20">
    <property type="match status" value="1"/>
</dbReference>
<dbReference type="InterPro" id="IPR019587">
    <property type="entry name" value="Polyketide_cyclase/dehydratase"/>
</dbReference>
<accession>A0A417Z102</accession>
<evidence type="ECO:0000313" key="2">
    <source>
        <dbReference type="Proteomes" id="UP000284416"/>
    </source>
</evidence>
<reference evidence="1 2" key="1">
    <citation type="journal article" date="2017" name="Int. J. Syst. Evol. Microbiol.">
        <title>Bacillus notoginsengisoli sp. nov., a novel bacterium isolated from the rhizosphere of Panax notoginseng.</title>
        <authorList>
            <person name="Zhang M.Y."/>
            <person name="Cheng J."/>
            <person name="Cai Y."/>
            <person name="Zhang T.Y."/>
            <person name="Wu Y.Y."/>
            <person name="Manikprabhu D."/>
            <person name="Li W.J."/>
            <person name="Zhang Y.X."/>
        </authorList>
    </citation>
    <scope>NUCLEOTIDE SEQUENCE [LARGE SCALE GENOMIC DNA]</scope>
    <source>
        <strain evidence="1 2">JCM 30743</strain>
    </source>
</reference>
<dbReference type="AlphaFoldDB" id="A0A417Z102"/>
<dbReference type="Pfam" id="PF10604">
    <property type="entry name" value="Polyketide_cyc2"/>
    <property type="match status" value="1"/>
</dbReference>
<dbReference type="OrthoDB" id="2374625at2"/>
<proteinExistence type="predicted"/>
<dbReference type="EMBL" id="QWEG01000001">
    <property type="protein sequence ID" value="RHW43521.1"/>
    <property type="molecule type" value="Genomic_DNA"/>
</dbReference>
<dbReference type="Proteomes" id="UP000284416">
    <property type="component" value="Unassembled WGS sequence"/>
</dbReference>
<dbReference type="SUPFAM" id="SSF55961">
    <property type="entry name" value="Bet v1-like"/>
    <property type="match status" value="1"/>
</dbReference>